<dbReference type="AlphaFoldDB" id="A0A518BX71"/>
<protein>
    <submittedName>
        <fullName evidence="1">Uncharacterized protein</fullName>
    </submittedName>
</protein>
<dbReference type="Pfam" id="PF13489">
    <property type="entry name" value="Methyltransf_23"/>
    <property type="match status" value="1"/>
</dbReference>
<keyword evidence="2" id="KW-1185">Reference proteome</keyword>
<gene>
    <name evidence="1" type="ORF">Pan265_14420</name>
</gene>
<dbReference type="RefSeq" id="WP_145445728.1">
    <property type="nucleotide sequence ID" value="NZ_CP036280.1"/>
</dbReference>
<dbReference type="Gene3D" id="3.40.50.150">
    <property type="entry name" value="Vaccinia Virus protein VP39"/>
    <property type="match status" value="1"/>
</dbReference>
<dbReference type="Proteomes" id="UP000320386">
    <property type="component" value="Chromosome"/>
</dbReference>
<dbReference type="SUPFAM" id="SSF53335">
    <property type="entry name" value="S-adenosyl-L-methionine-dependent methyltransferases"/>
    <property type="match status" value="1"/>
</dbReference>
<dbReference type="EMBL" id="CP036280">
    <property type="protein sequence ID" value="QDU71590.1"/>
    <property type="molecule type" value="Genomic_DNA"/>
</dbReference>
<dbReference type="CDD" id="cd02440">
    <property type="entry name" value="AdoMet_MTases"/>
    <property type="match status" value="1"/>
</dbReference>
<accession>A0A518BX71</accession>
<dbReference type="InterPro" id="IPR029063">
    <property type="entry name" value="SAM-dependent_MTases_sf"/>
</dbReference>
<evidence type="ECO:0000313" key="1">
    <source>
        <dbReference type="EMBL" id="QDU71590.1"/>
    </source>
</evidence>
<sequence length="232" mass="26451">MNVNPSRVNLLRAIEAYAAEMPDNAIMLDAGSGNGPYAHLFTHTHYESADFEKVDKPYAASTHVCDLADIPVENDRYDYVLLSQVLEHLPNPIEVLRELNRVTKPGGVILASAPFLYEEHEQPYDFYRYTQFAMREMFEKAGYEIESIDWLEGFFATSGYMCHMMASYLPLAPRHYGGGLIGYAMTPVALCARPMFLLASRLLSRLDLRHQFTAYGFPKNYIVRARKPDRHA</sequence>
<proteinExistence type="predicted"/>
<evidence type="ECO:0000313" key="2">
    <source>
        <dbReference type="Proteomes" id="UP000320386"/>
    </source>
</evidence>
<dbReference type="OrthoDB" id="8936324at2"/>
<organism evidence="1 2">
    <name type="scientific">Mucisphaera calidilacus</name>
    <dbReference type="NCBI Taxonomy" id="2527982"/>
    <lineage>
        <taxon>Bacteria</taxon>
        <taxon>Pseudomonadati</taxon>
        <taxon>Planctomycetota</taxon>
        <taxon>Phycisphaerae</taxon>
        <taxon>Phycisphaerales</taxon>
        <taxon>Phycisphaeraceae</taxon>
        <taxon>Mucisphaera</taxon>
    </lineage>
</organism>
<dbReference type="KEGG" id="mcad:Pan265_14420"/>
<name>A0A518BX71_9BACT</name>
<reference evidence="1 2" key="1">
    <citation type="submission" date="2019-02" db="EMBL/GenBank/DDBJ databases">
        <title>Deep-cultivation of Planctomycetes and their phenomic and genomic characterization uncovers novel biology.</title>
        <authorList>
            <person name="Wiegand S."/>
            <person name="Jogler M."/>
            <person name="Boedeker C."/>
            <person name="Pinto D."/>
            <person name="Vollmers J."/>
            <person name="Rivas-Marin E."/>
            <person name="Kohn T."/>
            <person name="Peeters S.H."/>
            <person name="Heuer A."/>
            <person name="Rast P."/>
            <person name="Oberbeckmann S."/>
            <person name="Bunk B."/>
            <person name="Jeske O."/>
            <person name="Meyerdierks A."/>
            <person name="Storesund J.E."/>
            <person name="Kallscheuer N."/>
            <person name="Luecker S."/>
            <person name="Lage O.M."/>
            <person name="Pohl T."/>
            <person name="Merkel B.J."/>
            <person name="Hornburger P."/>
            <person name="Mueller R.-W."/>
            <person name="Bruemmer F."/>
            <person name="Labrenz M."/>
            <person name="Spormann A.M."/>
            <person name="Op den Camp H."/>
            <person name="Overmann J."/>
            <person name="Amann R."/>
            <person name="Jetten M.S.M."/>
            <person name="Mascher T."/>
            <person name="Medema M.H."/>
            <person name="Devos D.P."/>
            <person name="Kaster A.-K."/>
            <person name="Ovreas L."/>
            <person name="Rohde M."/>
            <person name="Galperin M.Y."/>
            <person name="Jogler C."/>
        </authorList>
    </citation>
    <scope>NUCLEOTIDE SEQUENCE [LARGE SCALE GENOMIC DNA]</scope>
    <source>
        <strain evidence="1 2">Pan265</strain>
    </source>
</reference>